<evidence type="ECO:0000259" key="1">
    <source>
        <dbReference type="Pfam" id="PF13349"/>
    </source>
</evidence>
<dbReference type="InterPro" id="IPR025164">
    <property type="entry name" value="Toastrack_DUF4097"/>
</dbReference>
<name>A0A7V2B142_RHOMR</name>
<organism evidence="2">
    <name type="scientific">Rhodothermus marinus</name>
    <name type="common">Rhodothermus obamensis</name>
    <dbReference type="NCBI Taxonomy" id="29549"/>
    <lineage>
        <taxon>Bacteria</taxon>
        <taxon>Pseudomonadati</taxon>
        <taxon>Rhodothermota</taxon>
        <taxon>Rhodothermia</taxon>
        <taxon>Rhodothermales</taxon>
        <taxon>Rhodothermaceae</taxon>
        <taxon>Rhodothermus</taxon>
    </lineage>
</organism>
<comment type="caution">
    <text evidence="2">The sequence shown here is derived from an EMBL/GenBank/DDBJ whole genome shotgun (WGS) entry which is preliminary data.</text>
</comment>
<proteinExistence type="predicted"/>
<dbReference type="PANTHER" id="PTHR34094:SF1">
    <property type="entry name" value="PROTEIN FAM185A"/>
    <property type="match status" value="1"/>
</dbReference>
<sequence length="296" mass="31945">MLHAHLLIWGFLVWLVSLGQVQAQEITDVVKRAFKVWSGGRLSVEIDRGSLEVVTTSESMVYVEVIRIVDVARTEEAQRLLQHHRLDLRQEDNQVVITSALTDDRDGPFWRRRRSPVQVRIRVRVPQRFAVSFSSDAGNIEIRDVEGTVMGQTGAGNISLHNLRGTVEIKTGAGNLEAHNLEGYLRAETGAGNITAKGLMGGAELNTGAGNITVEWAAAPTKDSRCRSGAGNVTIYVGSNAAFTLRASTGIGSISTDFAVHVDRSWISASAHGEVNGGGPTLQVETGLGNIAVRRV</sequence>
<evidence type="ECO:0000313" key="2">
    <source>
        <dbReference type="EMBL" id="HER96377.1"/>
    </source>
</evidence>
<protein>
    <recommendedName>
        <fullName evidence="1">DUF4097 domain-containing protein</fullName>
    </recommendedName>
</protein>
<feature type="domain" description="DUF4097" evidence="1">
    <location>
        <begin position="114"/>
        <end position="261"/>
    </location>
</feature>
<gene>
    <name evidence="2" type="ORF">ENO59_07655</name>
</gene>
<dbReference type="AlphaFoldDB" id="A0A7V2B142"/>
<accession>A0A7V2B142</accession>
<reference evidence="2" key="1">
    <citation type="journal article" date="2020" name="mSystems">
        <title>Genome- and Community-Level Interaction Insights into Carbon Utilization and Element Cycling Functions of Hydrothermarchaeota in Hydrothermal Sediment.</title>
        <authorList>
            <person name="Zhou Z."/>
            <person name="Liu Y."/>
            <person name="Xu W."/>
            <person name="Pan J."/>
            <person name="Luo Z.H."/>
            <person name="Li M."/>
        </authorList>
    </citation>
    <scope>NUCLEOTIDE SEQUENCE [LARGE SCALE GENOMIC DNA]</scope>
    <source>
        <strain evidence="2">SpSt-143</strain>
    </source>
</reference>
<dbReference type="EMBL" id="DSGB01000005">
    <property type="protein sequence ID" value="HER96377.1"/>
    <property type="molecule type" value="Genomic_DNA"/>
</dbReference>
<dbReference type="PANTHER" id="PTHR34094">
    <property type="match status" value="1"/>
</dbReference>
<dbReference type="Pfam" id="PF13349">
    <property type="entry name" value="DUF4097"/>
    <property type="match status" value="1"/>
</dbReference>